<dbReference type="EMBL" id="JYDH01000100">
    <property type="protein sequence ID" value="KRY32345.1"/>
    <property type="molecule type" value="Genomic_DNA"/>
</dbReference>
<dbReference type="InParanoid" id="A0A0V1B5U6"/>
<keyword evidence="1" id="KW-0812">Transmembrane</keyword>
<accession>A0A0V1B5U6</accession>
<evidence type="ECO:0000313" key="3">
    <source>
        <dbReference type="Proteomes" id="UP000054776"/>
    </source>
</evidence>
<dbReference type="Proteomes" id="UP000054776">
    <property type="component" value="Unassembled WGS sequence"/>
</dbReference>
<feature type="transmembrane region" description="Helical" evidence="1">
    <location>
        <begin position="29"/>
        <end position="49"/>
    </location>
</feature>
<evidence type="ECO:0000313" key="2">
    <source>
        <dbReference type="EMBL" id="KRY32345.1"/>
    </source>
</evidence>
<dbReference type="OrthoDB" id="10326729at2759"/>
<keyword evidence="3" id="KW-1185">Reference proteome</keyword>
<gene>
    <name evidence="2" type="ORF">T01_14274</name>
</gene>
<keyword evidence="1" id="KW-1133">Transmembrane helix</keyword>
<name>A0A0V1B5U6_TRISP</name>
<proteinExistence type="predicted"/>
<organism evidence="2 3">
    <name type="scientific">Trichinella spiralis</name>
    <name type="common">Trichina worm</name>
    <dbReference type="NCBI Taxonomy" id="6334"/>
    <lineage>
        <taxon>Eukaryota</taxon>
        <taxon>Metazoa</taxon>
        <taxon>Ecdysozoa</taxon>
        <taxon>Nematoda</taxon>
        <taxon>Enoplea</taxon>
        <taxon>Dorylaimia</taxon>
        <taxon>Trichinellida</taxon>
        <taxon>Trichinellidae</taxon>
        <taxon>Trichinella</taxon>
    </lineage>
</organism>
<keyword evidence="1" id="KW-0472">Membrane</keyword>
<protein>
    <submittedName>
        <fullName evidence="2">Uncharacterized protein</fullName>
    </submittedName>
</protein>
<dbReference type="AlphaFoldDB" id="A0A0V1B5U6"/>
<comment type="caution">
    <text evidence="2">The sequence shown here is derived from an EMBL/GenBank/DDBJ whole genome shotgun (WGS) entry which is preliminary data.</text>
</comment>
<evidence type="ECO:0000256" key="1">
    <source>
        <dbReference type="SAM" id="Phobius"/>
    </source>
</evidence>
<sequence length="93" mass="10670">MKLFSPDISDEDIEGHQGRMNMFRIVNDYLLNLLLDILICKYIIANLHLHIIPNSSKFTVDVPICDDSVKYAMAFRFKTSTKGVSNEQSYLTV</sequence>
<reference evidence="2 3" key="1">
    <citation type="submission" date="2015-01" db="EMBL/GenBank/DDBJ databases">
        <title>Evolution of Trichinella species and genotypes.</title>
        <authorList>
            <person name="Korhonen P.K."/>
            <person name="Edoardo P."/>
            <person name="Giuseppe L.R."/>
            <person name="Gasser R.B."/>
        </authorList>
    </citation>
    <scope>NUCLEOTIDE SEQUENCE [LARGE SCALE GENOMIC DNA]</scope>
    <source>
        <strain evidence="2">ISS3</strain>
    </source>
</reference>